<dbReference type="AlphaFoldDB" id="A0A242K3X8"/>
<name>A0A242K3X8_9ENTE</name>
<reference evidence="2" key="2">
    <citation type="submission" date="2017-05" db="EMBL/GenBank/DDBJ databases">
        <authorList>
            <consortium name="The Broad Institute Genomics Platform"/>
            <consortium name="The Broad Institute Genomic Center for Infectious Diseases"/>
            <person name="Earl A."/>
            <person name="Manson A."/>
            <person name="Schwartman J."/>
            <person name="Gilmore M."/>
            <person name="Abouelleil A."/>
            <person name="Cao P."/>
            <person name="Chapman S."/>
            <person name="Cusick C."/>
            <person name="Shea T."/>
            <person name="Young S."/>
            <person name="Neafsey D."/>
            <person name="Nusbaum C."/>
            <person name="Birren B."/>
        </authorList>
    </citation>
    <scope>NUCLEOTIDE SEQUENCE</scope>
    <source>
        <strain evidence="2">9E7_DIV0242</strain>
    </source>
</reference>
<dbReference type="OrthoDB" id="2242992at2"/>
<evidence type="ECO:0000313" key="2">
    <source>
        <dbReference type="EMBL" id="WYJ89899.1"/>
    </source>
</evidence>
<evidence type="ECO:0000313" key="1">
    <source>
        <dbReference type="EMBL" id="OTP13709.1"/>
    </source>
</evidence>
<dbReference type="EMBL" id="NGMM01000005">
    <property type="protein sequence ID" value="OTP13709.1"/>
    <property type="molecule type" value="Genomic_DNA"/>
</dbReference>
<dbReference type="EMBL" id="CP147247">
    <property type="protein sequence ID" value="WYJ89899.1"/>
    <property type="molecule type" value="Genomic_DNA"/>
</dbReference>
<sequence length="80" mass="9352">MNEVDKLFKEADTLKQNYRNHFNMDIPDNIIGWWNPLNIADHPEELKAGIKAMAEDVQQAIDTNTPIEEIPIESWEKIIF</sequence>
<organism evidence="1">
    <name type="scientific">Candidatus Enterococcus clewellii</name>
    <dbReference type="NCBI Taxonomy" id="1834193"/>
    <lineage>
        <taxon>Bacteria</taxon>
        <taxon>Bacillati</taxon>
        <taxon>Bacillota</taxon>
        <taxon>Bacilli</taxon>
        <taxon>Lactobacillales</taxon>
        <taxon>Enterococcaceae</taxon>
        <taxon>Enterococcus</taxon>
    </lineage>
</organism>
<keyword evidence="3" id="KW-1185">Reference proteome</keyword>
<gene>
    <name evidence="2" type="ORF">A5888_001626</name>
    <name evidence="1" type="ORF">A5888_003188</name>
</gene>
<proteinExistence type="predicted"/>
<evidence type="ECO:0000313" key="3">
    <source>
        <dbReference type="Proteomes" id="UP000195141"/>
    </source>
</evidence>
<reference evidence="2" key="3">
    <citation type="submission" date="2024-03" db="EMBL/GenBank/DDBJ databases">
        <title>The Genome Sequence of Enterococcus sp. DIV0242b.</title>
        <authorList>
            <consortium name="The Broad Institute Genomics Platform"/>
            <consortium name="The Broad Institute Microbial Omics Core"/>
            <consortium name="The Broad Institute Genomic Center for Infectious Diseases"/>
            <person name="Earl A."/>
            <person name="Manson A."/>
            <person name="Gilmore M."/>
            <person name="Schwartman J."/>
            <person name="Shea T."/>
            <person name="Abouelleil A."/>
            <person name="Cao P."/>
            <person name="Chapman S."/>
            <person name="Cusick C."/>
            <person name="Young S."/>
            <person name="Neafsey D."/>
            <person name="Nusbaum C."/>
            <person name="Birren B."/>
        </authorList>
    </citation>
    <scope>NUCLEOTIDE SEQUENCE</scope>
    <source>
        <strain evidence="2">9E7_DIV0242</strain>
    </source>
</reference>
<accession>A0A242K3X8</accession>
<dbReference type="RefSeq" id="WP_086350180.1">
    <property type="nucleotide sequence ID" value="NZ_CP147247.1"/>
</dbReference>
<protein>
    <submittedName>
        <fullName evidence="1">Uncharacterized protein</fullName>
    </submittedName>
</protein>
<dbReference type="Proteomes" id="UP000195141">
    <property type="component" value="Chromosome"/>
</dbReference>
<reference evidence="1" key="1">
    <citation type="submission" date="2017-05" db="EMBL/GenBank/DDBJ databases">
        <title>The Genome Sequence of Enterococcus sp. 9E7_DIV0242.</title>
        <authorList>
            <consortium name="The Broad Institute Genomics Platform"/>
            <consortium name="The Broad Institute Genomic Center for Infectious Diseases"/>
            <person name="Earl A."/>
            <person name="Manson A."/>
            <person name="Schwartman J."/>
            <person name="Gilmore M."/>
            <person name="Abouelleil A."/>
            <person name="Cao P."/>
            <person name="Chapman S."/>
            <person name="Cusick C."/>
            <person name="Shea T."/>
            <person name="Young S."/>
            <person name="Neafsey D."/>
            <person name="Nusbaum C."/>
            <person name="Birren B."/>
        </authorList>
    </citation>
    <scope>NUCLEOTIDE SEQUENCE [LARGE SCALE GENOMIC DNA]</scope>
    <source>
        <strain evidence="1">9E7_DIV0242</strain>
    </source>
</reference>